<name>A0A2D4LAD5_9SAUR</name>
<evidence type="ECO:0000256" key="1">
    <source>
        <dbReference type="SAM" id="MobiDB-lite"/>
    </source>
</evidence>
<dbReference type="AlphaFoldDB" id="A0A2D4LAD5"/>
<sequence>MGKRRRRQHSEPESLSKPLKQQKMEDYIANRQSVPVSNSFTGTLPDKPNLCDPLEWNLQTELEDKQNVELSSSLSVGGPCSWSPAAAQGEDVANSKRENVIDFLSSQCLLTAQTVNIIYDLLTMVMNKVDCLGEFFASFVRSRAETVEGPRRIITMGRYGMADSANEAGEGPGFPPKNSNNYSLQTNQVTL</sequence>
<reference evidence="2" key="2">
    <citation type="submission" date="2017-11" db="EMBL/GenBank/DDBJ databases">
        <title>Coralsnake Venomics: Analyses of Venom Gland Transcriptomes and Proteomes of Six Brazilian Taxa.</title>
        <authorList>
            <person name="Aird S.D."/>
            <person name="Jorge da Silva N."/>
            <person name="Qiu L."/>
            <person name="Villar-Briones A."/>
            <person name="Aparecida-Saddi V."/>
            <person name="Campos-Telles M.P."/>
            <person name="Grau M."/>
            <person name="Mikheyev A.S."/>
        </authorList>
    </citation>
    <scope>NUCLEOTIDE SEQUENCE</scope>
    <source>
        <tissue evidence="2">Venom_gland</tissue>
    </source>
</reference>
<organism evidence="2">
    <name type="scientific">Micrurus spixii</name>
    <name type="common">Amazon coral snake</name>
    <dbReference type="NCBI Taxonomy" id="129469"/>
    <lineage>
        <taxon>Eukaryota</taxon>
        <taxon>Metazoa</taxon>
        <taxon>Chordata</taxon>
        <taxon>Craniata</taxon>
        <taxon>Vertebrata</taxon>
        <taxon>Euteleostomi</taxon>
        <taxon>Lepidosauria</taxon>
        <taxon>Squamata</taxon>
        <taxon>Bifurcata</taxon>
        <taxon>Unidentata</taxon>
        <taxon>Episquamata</taxon>
        <taxon>Toxicofera</taxon>
        <taxon>Serpentes</taxon>
        <taxon>Colubroidea</taxon>
        <taxon>Elapidae</taxon>
        <taxon>Elapinae</taxon>
        <taxon>Micrurus</taxon>
    </lineage>
</organism>
<feature type="region of interest" description="Disordered" evidence="1">
    <location>
        <begin position="1"/>
        <end position="24"/>
    </location>
</feature>
<reference evidence="2" key="1">
    <citation type="submission" date="2017-07" db="EMBL/GenBank/DDBJ databases">
        <authorList>
            <person name="Mikheyev A."/>
            <person name="Grau M."/>
        </authorList>
    </citation>
    <scope>NUCLEOTIDE SEQUENCE</scope>
    <source>
        <tissue evidence="2">Venom_gland</tissue>
    </source>
</reference>
<feature type="region of interest" description="Disordered" evidence="1">
    <location>
        <begin position="165"/>
        <end position="191"/>
    </location>
</feature>
<dbReference type="EMBL" id="IACM01002073">
    <property type="protein sequence ID" value="LAB17947.1"/>
    <property type="molecule type" value="Transcribed_RNA"/>
</dbReference>
<proteinExistence type="predicted"/>
<feature type="compositionally biased region" description="Polar residues" evidence="1">
    <location>
        <begin position="177"/>
        <end position="191"/>
    </location>
</feature>
<protein>
    <submittedName>
        <fullName evidence="2">Uncharacterized protein</fullName>
    </submittedName>
</protein>
<evidence type="ECO:0000313" key="2">
    <source>
        <dbReference type="EMBL" id="LAB17947.1"/>
    </source>
</evidence>
<accession>A0A2D4LAD5</accession>